<dbReference type="Proteomes" id="UP001527202">
    <property type="component" value="Unassembled WGS sequence"/>
</dbReference>
<dbReference type="KEGG" id="pchi:PC41400_04225"/>
<accession>A0A410WRH3</accession>
<dbReference type="Proteomes" id="UP000288943">
    <property type="component" value="Chromosome"/>
</dbReference>
<name>A0A410WRH3_9BACL</name>
<reference evidence="2 3" key="1">
    <citation type="submission" date="2018-01" db="EMBL/GenBank/DDBJ databases">
        <title>The whole genome sequencing and assembly of Paenibacillus chitinolyticus KCCM 41400 strain.</title>
        <authorList>
            <person name="Kim J.-Y."/>
            <person name="Park M.-K."/>
            <person name="Lee Y.-J."/>
            <person name="Yi H."/>
            <person name="Bahn Y.-S."/>
            <person name="Kim J.F."/>
            <person name="Lee D.-W."/>
        </authorList>
    </citation>
    <scope>NUCLEOTIDE SEQUENCE [LARGE SCALE GENOMIC DNA]</scope>
    <source>
        <strain evidence="2 3">KCCM 41400</strain>
    </source>
</reference>
<dbReference type="OrthoDB" id="2621972at2"/>
<dbReference type="RefSeq" id="WP_042232034.1">
    <property type="nucleotide sequence ID" value="NZ_CP026520.1"/>
</dbReference>
<evidence type="ECO:0000313" key="3">
    <source>
        <dbReference type="Proteomes" id="UP000288943"/>
    </source>
</evidence>
<dbReference type="EMBL" id="CP026520">
    <property type="protein sequence ID" value="QAV16934.1"/>
    <property type="molecule type" value="Genomic_DNA"/>
</dbReference>
<reference evidence="1 4" key="2">
    <citation type="submission" date="2022-05" db="EMBL/GenBank/DDBJ databases">
        <title>Genome Sequencing of Bee-Associated Microbes.</title>
        <authorList>
            <person name="Dunlap C."/>
        </authorList>
    </citation>
    <scope>NUCLEOTIDE SEQUENCE [LARGE SCALE GENOMIC DNA]</scope>
    <source>
        <strain evidence="1 4">NRRL B-23120</strain>
    </source>
</reference>
<dbReference type="GeneID" id="95374022"/>
<gene>
    <name evidence="1" type="ORF">M5X16_29605</name>
    <name evidence="2" type="ORF">PC41400_04225</name>
</gene>
<sequence length="125" mass="15051">MGKYISIRGWFECEEHDVSKVKEICREFTENYSDTELNYNTRKLYQSGWVFPENQVNWTTYIFYGADIREYHLDFIKEQISKIAVIPEITGYFLIDDHEGEKKICWQVFDGHFVETEQINILFNN</sequence>
<protein>
    <submittedName>
        <fullName evidence="2">Uncharacterized protein</fullName>
    </submittedName>
</protein>
<evidence type="ECO:0000313" key="4">
    <source>
        <dbReference type="Proteomes" id="UP001527202"/>
    </source>
</evidence>
<dbReference type="EMBL" id="JAMDMJ010000071">
    <property type="protein sequence ID" value="MCY9599909.1"/>
    <property type="molecule type" value="Genomic_DNA"/>
</dbReference>
<proteinExistence type="predicted"/>
<evidence type="ECO:0000313" key="1">
    <source>
        <dbReference type="EMBL" id="MCY9599909.1"/>
    </source>
</evidence>
<dbReference type="AlphaFoldDB" id="A0A410WRH3"/>
<organism evidence="2 3">
    <name type="scientific">Paenibacillus chitinolyticus</name>
    <dbReference type="NCBI Taxonomy" id="79263"/>
    <lineage>
        <taxon>Bacteria</taxon>
        <taxon>Bacillati</taxon>
        <taxon>Bacillota</taxon>
        <taxon>Bacilli</taxon>
        <taxon>Bacillales</taxon>
        <taxon>Paenibacillaceae</taxon>
        <taxon>Paenibacillus</taxon>
    </lineage>
</organism>
<keyword evidence="4" id="KW-1185">Reference proteome</keyword>
<evidence type="ECO:0000313" key="2">
    <source>
        <dbReference type="EMBL" id="QAV16934.1"/>
    </source>
</evidence>